<evidence type="ECO:0000256" key="1">
    <source>
        <dbReference type="SAM" id="MobiDB-lite"/>
    </source>
</evidence>
<dbReference type="Proteomes" id="UP001208570">
    <property type="component" value="Unassembled WGS sequence"/>
</dbReference>
<evidence type="ECO:0000313" key="3">
    <source>
        <dbReference type="Proteomes" id="UP001208570"/>
    </source>
</evidence>
<dbReference type="EMBL" id="JAODUP010000893">
    <property type="protein sequence ID" value="KAK2142952.1"/>
    <property type="molecule type" value="Genomic_DNA"/>
</dbReference>
<dbReference type="PANTHER" id="PTHR16071:SF2">
    <property type="entry name" value="FIGNL1-INTERACTING REGULATOR OF RECOMBINATION AND MITOSIS"/>
    <property type="match status" value="1"/>
</dbReference>
<dbReference type="PANTHER" id="PTHR16071">
    <property type="entry name" value="CHROMOSOME 1 OPEN READING FRAME 112"/>
    <property type="match status" value="1"/>
</dbReference>
<protein>
    <submittedName>
        <fullName evidence="2">Uncharacterized protein</fullName>
    </submittedName>
</protein>
<dbReference type="SUPFAM" id="SSF48371">
    <property type="entry name" value="ARM repeat"/>
    <property type="match status" value="1"/>
</dbReference>
<reference evidence="2" key="1">
    <citation type="journal article" date="2023" name="Mol. Biol. Evol.">
        <title>Third-Generation Sequencing Reveals the Adaptive Role of the Epigenome in Three Deep-Sea Polychaetes.</title>
        <authorList>
            <person name="Perez M."/>
            <person name="Aroh O."/>
            <person name="Sun Y."/>
            <person name="Lan Y."/>
            <person name="Juniper S.K."/>
            <person name="Young C.R."/>
            <person name="Angers B."/>
            <person name="Qian P.Y."/>
        </authorList>
    </citation>
    <scope>NUCLEOTIDE SEQUENCE</scope>
    <source>
        <strain evidence="2">P08H-3</strain>
    </source>
</reference>
<gene>
    <name evidence="2" type="ORF">LSH36_892g00000</name>
</gene>
<comment type="caution">
    <text evidence="2">The sequence shown here is derived from an EMBL/GenBank/DDBJ whole genome shotgun (WGS) entry which is preliminary data.</text>
</comment>
<proteinExistence type="predicted"/>
<name>A0AAD9IYJ2_9ANNE</name>
<feature type="region of interest" description="Disordered" evidence="1">
    <location>
        <begin position="883"/>
        <end position="903"/>
    </location>
</feature>
<sequence length="1010" mass="114066">MSQESFLDDVTQWSPEECLQKIDDALPKIIVSFKLNEDYLVLFEKALSWMLGRFSLALVTQQRILNSDGTDVSAALKIMCRYFLPICQLQQLECKIFSKVKDKILNTSTKLFNDVSEIVKNTVLSVDQMTVQISNVLQNYQEILDIVDEFVNSAKAAGDVVRLEQVHSLPSLVLQILSHSYSHCKLFVTFQDSSQIYGDLLPAVTEPLSALFKKAYAIQLKLVITSDSLDTVLRFIQTGLSFDTLRANKSVKIQFTLRLTGYTHPSLFKFKITDCSYSSNQTEQHASSQPQHMVKLMCQYKDGLLNQLEVDKMLSSLAEDMESSLNYHIQIINNSNQSDEKTFTKTIKVLGFQMKVLVAIVKEYECVLADCIADIISLMLNIQSTLPPSLKNRAMSDQHQTEIYKHLGVALEPLISYLIPNINFIVALTKVMKDDDISHWAAFGMILVLIIKLLPNYSDDTQTAWINPKLYPEDDFRNPILKAIFNTVPHCYVELCLPASLPTVMSKGQPQRNISLYHHLCTHLCVFVASLPAKHFPVLEDCLVENILSSNVHNTLLATDVWCFVVRYGSAELCLDHCLVLARLLQKMGSQESLQCCHLVNMLKRLTKFLAPEHVECFISQFPVDSNFLVYSAVVFSAFSNEQLQKLAGHLLASCITAVDSWIESPTHKVSDARKLTGVYRVLCNLYSSRPVQDPDNRQHQTLIEHSIKCLLSLPCTVRIQHQYVQLLAAGVLEFLAYNIEQLDNTASYQIMSEVIDWLKCDNVEAVVRVTVAYFLCGLGKKYFPPDTVQIPILRILPRLFNILLADSDPLVQQVSLESFSQFAEETSHETIVRESLQCDDQIQIRVVSYLSLLSNDQSSNSINYSLLKLYQDILDWTDRLTSEDLPPTSSPSDQPPNKKCKLDSPENEVLIFYGSVNQSEHDGIAAHGASNLQPFGYKSYALTNCTIIVYPVNAAFDILDRQIQEALQLLENGTEQLWTALSKNGQLPHTYINKISGIQSRLIEILSKT</sequence>
<dbReference type="Pfam" id="PF14868">
    <property type="entry name" value="DUF4487"/>
    <property type="match status" value="1"/>
</dbReference>
<keyword evidence="3" id="KW-1185">Reference proteome</keyword>
<evidence type="ECO:0000313" key="2">
    <source>
        <dbReference type="EMBL" id="KAK2142952.1"/>
    </source>
</evidence>
<dbReference type="InterPro" id="IPR027902">
    <property type="entry name" value="DUF4487"/>
</dbReference>
<dbReference type="InterPro" id="IPR016024">
    <property type="entry name" value="ARM-type_fold"/>
</dbReference>
<dbReference type="AlphaFoldDB" id="A0AAD9IYJ2"/>
<accession>A0AAD9IYJ2</accession>
<organism evidence="2 3">
    <name type="scientific">Paralvinella palmiformis</name>
    <dbReference type="NCBI Taxonomy" id="53620"/>
    <lineage>
        <taxon>Eukaryota</taxon>
        <taxon>Metazoa</taxon>
        <taxon>Spiralia</taxon>
        <taxon>Lophotrochozoa</taxon>
        <taxon>Annelida</taxon>
        <taxon>Polychaeta</taxon>
        <taxon>Sedentaria</taxon>
        <taxon>Canalipalpata</taxon>
        <taxon>Terebellida</taxon>
        <taxon>Terebelliformia</taxon>
        <taxon>Alvinellidae</taxon>
        <taxon>Paralvinella</taxon>
    </lineage>
</organism>